<name>A0A8J8NN87_HALGN</name>
<evidence type="ECO:0000313" key="1">
    <source>
        <dbReference type="EMBL" id="TNV77231.1"/>
    </source>
</evidence>
<dbReference type="EMBL" id="RRYP01012261">
    <property type="protein sequence ID" value="TNV77231.1"/>
    <property type="molecule type" value="Genomic_DNA"/>
</dbReference>
<dbReference type="Proteomes" id="UP000785679">
    <property type="component" value="Unassembled WGS sequence"/>
</dbReference>
<keyword evidence="2" id="KW-1185">Reference proteome</keyword>
<protein>
    <submittedName>
        <fullName evidence="1">Uncharacterized protein</fullName>
    </submittedName>
</protein>
<evidence type="ECO:0000313" key="2">
    <source>
        <dbReference type="Proteomes" id="UP000785679"/>
    </source>
</evidence>
<organism evidence="1 2">
    <name type="scientific">Halteria grandinella</name>
    <dbReference type="NCBI Taxonomy" id="5974"/>
    <lineage>
        <taxon>Eukaryota</taxon>
        <taxon>Sar</taxon>
        <taxon>Alveolata</taxon>
        <taxon>Ciliophora</taxon>
        <taxon>Intramacronucleata</taxon>
        <taxon>Spirotrichea</taxon>
        <taxon>Stichotrichia</taxon>
        <taxon>Sporadotrichida</taxon>
        <taxon>Halteriidae</taxon>
        <taxon>Halteria</taxon>
    </lineage>
</organism>
<sequence length="79" mass="9663">MNWSNKQWWPIRMKGTQQGVLRMQSLRSQKRLSLQFQKLENLKRRKEGWFEVQQVQEKIQVQKLVQLRRALRGSISKVR</sequence>
<gene>
    <name evidence="1" type="ORF">FGO68_gene10762</name>
</gene>
<dbReference type="AlphaFoldDB" id="A0A8J8NN87"/>
<comment type="caution">
    <text evidence="1">The sequence shown here is derived from an EMBL/GenBank/DDBJ whole genome shotgun (WGS) entry which is preliminary data.</text>
</comment>
<reference evidence="1" key="1">
    <citation type="submission" date="2019-06" db="EMBL/GenBank/DDBJ databases">
        <authorList>
            <person name="Zheng W."/>
        </authorList>
    </citation>
    <scope>NUCLEOTIDE SEQUENCE</scope>
    <source>
        <strain evidence="1">QDHG01</strain>
    </source>
</reference>
<proteinExistence type="predicted"/>
<accession>A0A8J8NN87</accession>